<sequence>MNASGSESSKGGRAKKKAKSDQGAQNRGGRKGTDPKDLIEAALQDGLTEDKSEIDGDPVRKTLSDTTEPRYNEMMKIWEAYAATFEVSDPFDMRTMKHFTETVARSTKCRLDKSLGRPTVKSIRVKMRRFMSQWQRATNTSIPETVRKSMCYYIQDVLRYKIPLSVEEKAPKYLTIENYTAMEEHLWLIDHHNYVHEGSRVDQSTLLKLHAYTGARLREICNAKYKDLLCMVAWQDGEPEMKIGFKRDLAKGMQDTPKKPKHPLYERLEPTPPLFANGLLFLLAIIISAGAFKDYKTIDDVLDARPNPRSNFRIMGWRDEVLDDPVFPEMSVNGPTKKIKNATAWGAQCSAWAVRSGFIDGIGLHASRKESLIKVDDSGYSLGQVMKFAGHRNPKTLVGHYLDDMSNVDGAAAFLNLEPRQNLTEDFRSASMRKISDILFSLPSKDLGELQRREDFVQLCKQIDNLSIQINAAPTDGREELQAQRRQLYDLRQRLIDEELGKLRRLQGQAKGEAPGKGEWHRSYFDRVIRRMVPERDRLAHTLPLTVPLRSQEGISALQDLIALRTNDSRVAYQEVLRPMGGQCPVPSCTRDIASFPATDRWKHVFQCFKSYYEAESGSAEFCFQCSKWVAGKKDWEDHCQDHISNGTVPFWCDLVTFRHATVYAGYCPCCLGNKGLPADKRMKQFLDRNNWQRHIWECNTAYIQGFGIENPIPCPHFLCNTEVQSESEFWHHICDAHRSGKPRTGIVLGESQVDGIGASVALQRKRPRPQLEDQACEQPDRKRTTRRRSSQPIGHKFVNTSEADFSQFNATETLTVSSIHSPHCSTQHSSVSDDSYPSLDTPLSSLPDDMFMDLDRQSLPDSLRSPVGSDDLVDPNIRTEGDLTSIGSSAARTSTHATTAESATGRWSDKGCEVIDATLQRSRKLPASDITQSNDEELTTVNNDVYEVEKLIAKGKIGKRVWYKVKWAGYPESDNSWVKNENVGLGAVAQFRSEPVQKLFEFEKLITRRKAEGYIEYEAKWQGQPTTENIWVEKGDLSRKLVDAFDAELAEA</sequence>
<dbReference type="InterPro" id="IPR013762">
    <property type="entry name" value="Integrase-like_cat_sf"/>
</dbReference>
<keyword evidence="6" id="KW-1185">Reference proteome</keyword>
<dbReference type="AlphaFoldDB" id="A0AAN6W0B0"/>
<feature type="domain" description="Chromo" evidence="4">
    <location>
        <begin position="1001"/>
        <end position="1053"/>
    </location>
</feature>
<comment type="subunit">
    <text evidence="1">Component of the NuA4 histone acetyltransferase complex.</text>
</comment>
<feature type="region of interest" description="Disordered" evidence="3">
    <location>
        <begin position="765"/>
        <end position="799"/>
    </location>
</feature>
<reference evidence="5" key="2">
    <citation type="submission" date="2023-05" db="EMBL/GenBank/DDBJ databases">
        <authorList>
            <consortium name="Lawrence Berkeley National Laboratory"/>
            <person name="Steindorff A."/>
            <person name="Hensen N."/>
            <person name="Bonometti L."/>
            <person name="Westerberg I."/>
            <person name="Brannstrom I.O."/>
            <person name="Guillou S."/>
            <person name="Cros-Aarteil S."/>
            <person name="Calhoun S."/>
            <person name="Haridas S."/>
            <person name="Kuo A."/>
            <person name="Mondo S."/>
            <person name="Pangilinan J."/>
            <person name="Riley R."/>
            <person name="Labutti K."/>
            <person name="Andreopoulos B."/>
            <person name="Lipzen A."/>
            <person name="Chen C."/>
            <person name="Yanf M."/>
            <person name="Daum C."/>
            <person name="Ng V."/>
            <person name="Clum A."/>
            <person name="Ohm R."/>
            <person name="Martin F."/>
            <person name="Silar P."/>
            <person name="Natvig D."/>
            <person name="Lalanne C."/>
            <person name="Gautier V."/>
            <person name="Ament-Velasquez S.L."/>
            <person name="Kruys A."/>
            <person name="Hutchinson M.I."/>
            <person name="Powell A.J."/>
            <person name="Barry K."/>
            <person name="Miller A.N."/>
            <person name="Grigoriev I.V."/>
            <person name="Debuchy R."/>
            <person name="Gladieux P."/>
            <person name="Thoren M.H."/>
            <person name="Johannesson H."/>
        </authorList>
    </citation>
    <scope>NUCLEOTIDE SEQUENCE</scope>
    <source>
        <strain evidence="5">CBS 892.96</strain>
    </source>
</reference>
<evidence type="ECO:0000256" key="2">
    <source>
        <dbReference type="ARBA" id="ARBA00023172"/>
    </source>
</evidence>
<dbReference type="SUPFAM" id="SSF54160">
    <property type="entry name" value="Chromo domain-like"/>
    <property type="match status" value="2"/>
</dbReference>
<dbReference type="Gene3D" id="2.40.50.40">
    <property type="match status" value="2"/>
</dbReference>
<feature type="compositionally biased region" description="Low complexity" evidence="3">
    <location>
        <begin position="1"/>
        <end position="11"/>
    </location>
</feature>
<protein>
    <recommendedName>
        <fullName evidence="4">Chromo domain-containing protein</fullName>
    </recommendedName>
</protein>
<name>A0AAN6W0B0_9PEZI</name>
<dbReference type="InterPro" id="IPR016197">
    <property type="entry name" value="Chromo-like_dom_sf"/>
</dbReference>
<dbReference type="InterPro" id="IPR011010">
    <property type="entry name" value="DNA_brk_join_enz"/>
</dbReference>
<dbReference type="InterPro" id="IPR000953">
    <property type="entry name" value="Chromo/chromo_shadow_dom"/>
</dbReference>
<reference evidence="5" key="1">
    <citation type="journal article" date="2023" name="Mol. Phylogenet. Evol.">
        <title>Genome-scale phylogeny and comparative genomics of the fungal order Sordariales.</title>
        <authorList>
            <person name="Hensen N."/>
            <person name="Bonometti L."/>
            <person name="Westerberg I."/>
            <person name="Brannstrom I.O."/>
            <person name="Guillou S."/>
            <person name="Cros-Aarteil S."/>
            <person name="Calhoun S."/>
            <person name="Haridas S."/>
            <person name="Kuo A."/>
            <person name="Mondo S."/>
            <person name="Pangilinan J."/>
            <person name="Riley R."/>
            <person name="LaButti K."/>
            <person name="Andreopoulos B."/>
            <person name="Lipzen A."/>
            <person name="Chen C."/>
            <person name="Yan M."/>
            <person name="Daum C."/>
            <person name="Ng V."/>
            <person name="Clum A."/>
            <person name="Steindorff A."/>
            <person name="Ohm R.A."/>
            <person name="Martin F."/>
            <person name="Silar P."/>
            <person name="Natvig D.O."/>
            <person name="Lalanne C."/>
            <person name="Gautier V."/>
            <person name="Ament-Velasquez S.L."/>
            <person name="Kruys A."/>
            <person name="Hutchinson M.I."/>
            <person name="Powell A.J."/>
            <person name="Barry K."/>
            <person name="Miller A.N."/>
            <person name="Grigoriev I.V."/>
            <person name="Debuchy R."/>
            <person name="Gladieux P."/>
            <person name="Hiltunen Thoren M."/>
            <person name="Johannesson H."/>
        </authorList>
    </citation>
    <scope>NUCLEOTIDE SEQUENCE</scope>
    <source>
        <strain evidence="5">CBS 892.96</strain>
    </source>
</reference>
<dbReference type="PANTHER" id="PTHR37535">
    <property type="entry name" value="FLUG DOMAIN PROTEIN"/>
    <property type="match status" value="1"/>
</dbReference>
<feature type="compositionally biased region" description="Basic and acidic residues" evidence="3">
    <location>
        <begin position="48"/>
        <end position="67"/>
    </location>
</feature>
<gene>
    <name evidence="5" type="ORF">QBC36DRAFT_247013</name>
</gene>
<dbReference type="Pfam" id="PF00385">
    <property type="entry name" value="Chromo"/>
    <property type="match status" value="1"/>
</dbReference>
<evidence type="ECO:0000256" key="3">
    <source>
        <dbReference type="SAM" id="MobiDB-lite"/>
    </source>
</evidence>
<dbReference type="CDD" id="cd00024">
    <property type="entry name" value="CD_CSD"/>
    <property type="match status" value="1"/>
</dbReference>
<dbReference type="InterPro" id="IPR021842">
    <property type="entry name" value="DUF3435"/>
</dbReference>
<dbReference type="EMBL" id="MU866400">
    <property type="protein sequence ID" value="KAK4172706.1"/>
    <property type="molecule type" value="Genomic_DNA"/>
</dbReference>
<accession>A0AAN6W0B0</accession>
<feature type="domain" description="Chromo" evidence="4">
    <location>
        <begin position="947"/>
        <end position="984"/>
    </location>
</feature>
<feature type="region of interest" description="Disordered" evidence="3">
    <location>
        <begin position="821"/>
        <end position="844"/>
    </location>
</feature>
<dbReference type="GO" id="GO:0006310">
    <property type="term" value="P:DNA recombination"/>
    <property type="evidence" value="ECO:0007669"/>
    <property type="project" value="UniProtKB-KW"/>
</dbReference>
<dbReference type="Proteomes" id="UP001302321">
    <property type="component" value="Unassembled WGS sequence"/>
</dbReference>
<dbReference type="InterPro" id="IPR013087">
    <property type="entry name" value="Znf_C2H2_type"/>
</dbReference>
<dbReference type="InterPro" id="IPR023780">
    <property type="entry name" value="Chromo_domain"/>
</dbReference>
<evidence type="ECO:0000313" key="6">
    <source>
        <dbReference type="Proteomes" id="UP001302321"/>
    </source>
</evidence>
<feature type="region of interest" description="Disordered" evidence="3">
    <location>
        <begin position="860"/>
        <end position="906"/>
    </location>
</feature>
<keyword evidence="2" id="KW-0233">DNA recombination</keyword>
<feature type="compositionally biased region" description="Low complexity" evidence="3">
    <location>
        <begin position="889"/>
        <end position="905"/>
    </location>
</feature>
<feature type="region of interest" description="Disordered" evidence="3">
    <location>
        <begin position="1"/>
        <end position="67"/>
    </location>
</feature>
<comment type="caution">
    <text evidence="5">The sequence shown here is derived from an EMBL/GenBank/DDBJ whole genome shotgun (WGS) entry which is preliminary data.</text>
</comment>
<dbReference type="SUPFAM" id="SSF56349">
    <property type="entry name" value="DNA breaking-rejoining enzymes"/>
    <property type="match status" value="1"/>
</dbReference>
<evidence type="ECO:0000259" key="4">
    <source>
        <dbReference type="PROSITE" id="PS50013"/>
    </source>
</evidence>
<dbReference type="SMART" id="SM00298">
    <property type="entry name" value="CHROMO"/>
    <property type="match status" value="2"/>
</dbReference>
<organism evidence="5 6">
    <name type="scientific">Triangularia setosa</name>
    <dbReference type="NCBI Taxonomy" id="2587417"/>
    <lineage>
        <taxon>Eukaryota</taxon>
        <taxon>Fungi</taxon>
        <taxon>Dikarya</taxon>
        <taxon>Ascomycota</taxon>
        <taxon>Pezizomycotina</taxon>
        <taxon>Sordariomycetes</taxon>
        <taxon>Sordariomycetidae</taxon>
        <taxon>Sordariales</taxon>
        <taxon>Podosporaceae</taxon>
        <taxon>Triangularia</taxon>
    </lineage>
</organism>
<dbReference type="GO" id="GO:0003677">
    <property type="term" value="F:DNA binding"/>
    <property type="evidence" value="ECO:0007669"/>
    <property type="project" value="InterPro"/>
</dbReference>
<dbReference type="Gene3D" id="1.10.443.10">
    <property type="entry name" value="Intergrase catalytic core"/>
    <property type="match status" value="1"/>
</dbReference>
<dbReference type="GO" id="GO:0015074">
    <property type="term" value="P:DNA integration"/>
    <property type="evidence" value="ECO:0007669"/>
    <property type="project" value="InterPro"/>
</dbReference>
<dbReference type="PANTHER" id="PTHR37535:SF3">
    <property type="entry name" value="FLUG DOMAIN-CONTAINING PROTEIN"/>
    <property type="match status" value="1"/>
</dbReference>
<evidence type="ECO:0000256" key="1">
    <source>
        <dbReference type="ARBA" id="ARBA00011353"/>
    </source>
</evidence>
<evidence type="ECO:0000313" key="5">
    <source>
        <dbReference type="EMBL" id="KAK4172706.1"/>
    </source>
</evidence>
<proteinExistence type="predicted"/>
<dbReference type="GO" id="GO:0006338">
    <property type="term" value="P:chromatin remodeling"/>
    <property type="evidence" value="ECO:0007669"/>
    <property type="project" value="UniProtKB-ARBA"/>
</dbReference>
<dbReference type="Pfam" id="PF11917">
    <property type="entry name" value="DUF3435"/>
    <property type="match status" value="1"/>
</dbReference>
<dbReference type="PROSITE" id="PS00028">
    <property type="entry name" value="ZINC_FINGER_C2H2_1"/>
    <property type="match status" value="1"/>
</dbReference>
<dbReference type="PROSITE" id="PS50013">
    <property type="entry name" value="CHROMO_2"/>
    <property type="match status" value="2"/>
</dbReference>
<feature type="compositionally biased region" description="Polar residues" evidence="3">
    <location>
        <begin position="821"/>
        <end position="836"/>
    </location>
</feature>